<organism evidence="2 3">
    <name type="scientific">Massilia cavernae</name>
    <dbReference type="NCBI Taxonomy" id="2320864"/>
    <lineage>
        <taxon>Bacteria</taxon>
        <taxon>Pseudomonadati</taxon>
        <taxon>Pseudomonadota</taxon>
        <taxon>Betaproteobacteria</taxon>
        <taxon>Burkholderiales</taxon>
        <taxon>Oxalobacteraceae</taxon>
        <taxon>Telluria group</taxon>
        <taxon>Massilia</taxon>
    </lineage>
</organism>
<evidence type="ECO:0000313" key="2">
    <source>
        <dbReference type="EMBL" id="RJG20808.1"/>
    </source>
</evidence>
<proteinExistence type="predicted"/>
<dbReference type="RefSeq" id="WP_119810251.1">
    <property type="nucleotide sequence ID" value="NZ_QYUP01000078.1"/>
</dbReference>
<feature type="domain" description="VOC" evidence="1">
    <location>
        <begin position="143"/>
        <end position="268"/>
    </location>
</feature>
<dbReference type="EMBL" id="QYUP01000078">
    <property type="protein sequence ID" value="RJG20808.1"/>
    <property type="molecule type" value="Genomic_DNA"/>
</dbReference>
<accession>A0A418Y4N9</accession>
<evidence type="ECO:0000313" key="3">
    <source>
        <dbReference type="Proteomes" id="UP000284006"/>
    </source>
</evidence>
<dbReference type="Pfam" id="PF00903">
    <property type="entry name" value="Glyoxalase"/>
    <property type="match status" value="1"/>
</dbReference>
<name>A0A418Y4N9_9BURK</name>
<evidence type="ECO:0000259" key="1">
    <source>
        <dbReference type="PROSITE" id="PS51819"/>
    </source>
</evidence>
<dbReference type="InterPro" id="IPR004360">
    <property type="entry name" value="Glyas_Fos-R_dOase_dom"/>
</dbReference>
<dbReference type="Pfam" id="PF22632">
    <property type="entry name" value="BphC_D1"/>
    <property type="match status" value="1"/>
</dbReference>
<dbReference type="GO" id="GO:0051213">
    <property type="term" value="F:dioxygenase activity"/>
    <property type="evidence" value="ECO:0007669"/>
    <property type="project" value="UniProtKB-KW"/>
</dbReference>
<dbReference type="PROSITE" id="PS51819">
    <property type="entry name" value="VOC"/>
    <property type="match status" value="2"/>
</dbReference>
<dbReference type="CDD" id="cd07237">
    <property type="entry name" value="BphC1-RGP6_C_like"/>
    <property type="match status" value="1"/>
</dbReference>
<comment type="caution">
    <text evidence="2">The sequence shown here is derived from an EMBL/GenBank/DDBJ whole genome shotgun (WGS) entry which is preliminary data.</text>
</comment>
<keyword evidence="2" id="KW-0223">Dioxygenase</keyword>
<dbReference type="SUPFAM" id="SSF54593">
    <property type="entry name" value="Glyoxalase/Bleomycin resistance protein/Dihydroxybiphenyl dioxygenase"/>
    <property type="match status" value="1"/>
</dbReference>
<keyword evidence="2" id="KW-0560">Oxidoreductase</keyword>
<gene>
    <name evidence="2" type="ORF">D3872_07820</name>
</gene>
<dbReference type="Proteomes" id="UP000284006">
    <property type="component" value="Unassembled WGS sequence"/>
</dbReference>
<feature type="domain" description="VOC" evidence="1">
    <location>
        <begin position="6"/>
        <end position="120"/>
    </location>
</feature>
<dbReference type="CDD" id="cd07252">
    <property type="entry name" value="BphC1-RGP6_N_like"/>
    <property type="match status" value="1"/>
</dbReference>
<sequence>MADIRGLAYIVAETTDLAKWRDYAEQVLGMMASTAPDGGLHLKMDERQFRIAVQKGERDAYVATGWEVASKAGFTTAVDALRAAGVEVALGSTALCAKRCVQQLAAFDDPSGNRHEIVWGFQSEFRHFASPVGVARFITGDIGMGHVVLPAVAFEETMRLFCDVLGFGLADMFNFKPAGDAGPTLPIYFLHCNNGRHHSLALAGFPVPSGCVHLMVEVESMPEVGRAMDRMAAHAVPQSSTLGQHTNDKVISFYMKSPSGFDVEYGYGGTVVDWASHITHEFTQVSLWGHDFSVGQKGQQ</sequence>
<reference evidence="2 3" key="1">
    <citation type="submission" date="2018-09" db="EMBL/GenBank/DDBJ databases">
        <authorList>
            <person name="Zhu H."/>
        </authorList>
    </citation>
    <scope>NUCLEOTIDE SEQUENCE [LARGE SCALE GENOMIC DNA]</scope>
    <source>
        <strain evidence="2 3">K1S02-61</strain>
    </source>
</reference>
<keyword evidence="3" id="KW-1185">Reference proteome</keyword>
<dbReference type="Gene3D" id="3.10.180.10">
    <property type="entry name" value="2,3-Dihydroxybiphenyl 1,2-Dioxygenase, domain 1"/>
    <property type="match status" value="2"/>
</dbReference>
<dbReference type="AlphaFoldDB" id="A0A418Y4N9"/>
<protein>
    <submittedName>
        <fullName evidence="2">Biphenyl 2,3-dioxygenase</fullName>
    </submittedName>
</protein>
<dbReference type="InterPro" id="IPR037523">
    <property type="entry name" value="VOC_core"/>
</dbReference>
<dbReference type="OrthoDB" id="9803142at2"/>
<dbReference type="InterPro" id="IPR029068">
    <property type="entry name" value="Glyas_Bleomycin-R_OHBP_Dase"/>
</dbReference>